<dbReference type="InterPro" id="IPR019410">
    <property type="entry name" value="Methyltransf_16"/>
</dbReference>
<dbReference type="GO" id="GO:0018025">
    <property type="term" value="F:calmodulin-lysine N-methyltransferase activity"/>
    <property type="evidence" value="ECO:0000318"/>
    <property type="project" value="GO_Central"/>
</dbReference>
<dbReference type="RefSeq" id="XP_010266795.1">
    <property type="nucleotide sequence ID" value="XM_010268493.2"/>
</dbReference>
<dbReference type="AlphaFoldDB" id="A0A1U8AUE6"/>
<keyword evidence="9" id="KW-1185">Reference proteome</keyword>
<dbReference type="eggNOG" id="KOG3201">
    <property type="taxonomic scope" value="Eukaryota"/>
</dbReference>
<evidence type="ECO:0000256" key="8">
    <source>
        <dbReference type="ARBA" id="ARBA00023242"/>
    </source>
</evidence>
<evidence type="ECO:0000313" key="10">
    <source>
        <dbReference type="RefSeq" id="XP_010266795.1"/>
    </source>
</evidence>
<dbReference type="PANTHER" id="PTHR13539">
    <property type="entry name" value="CALMODULIN-LYSINE N-METHYLTRANSFERASE"/>
    <property type="match status" value="1"/>
</dbReference>
<gene>
    <name evidence="10" type="primary">LOC104604224</name>
</gene>
<sequence length="323" mass="36571">MEETNTVKASSLRWEILRRAFAGRRSPHLPEKQCQIGIKRISRKAAQGFNLIPCRPINEDGYEEGELGSSSLSKLNQLIGPRDACMRYTLPLCNAPSLVMIQRVENCVDLNEFEISNRFDIDNTGLVCHWPSENVLAYFCLSHADIFRSKKILELGSGYGLAGMVIAASTDASEVVISDGNPLVIDYIQRNIDANSRAFGDTKVKSMILHWNQEQGSNVPDTFDIIVASDCTFFKKFHEGLARTVKSLLKQSADSEAIFFSPKRGDSLSKFLEKVKEIGLQFGITENYDQQVWKLHQRFSDGDNFWPNYEKDHCYPLLVRITF</sequence>
<dbReference type="PANTHER" id="PTHR13539:SF3">
    <property type="entry name" value="CALMODULIN-LYSINE N-METHYLTRANSFERASE"/>
    <property type="match status" value="1"/>
</dbReference>
<evidence type="ECO:0000256" key="1">
    <source>
        <dbReference type="ARBA" id="ARBA00004123"/>
    </source>
</evidence>
<organism evidence="9 10">
    <name type="scientific">Nelumbo nucifera</name>
    <name type="common">Sacred lotus</name>
    <dbReference type="NCBI Taxonomy" id="4432"/>
    <lineage>
        <taxon>Eukaryota</taxon>
        <taxon>Viridiplantae</taxon>
        <taxon>Streptophyta</taxon>
        <taxon>Embryophyta</taxon>
        <taxon>Tracheophyta</taxon>
        <taxon>Spermatophyta</taxon>
        <taxon>Magnoliopsida</taxon>
        <taxon>Proteales</taxon>
        <taxon>Nelumbonaceae</taxon>
        <taxon>Nelumbo</taxon>
    </lineage>
</organism>
<dbReference type="OrthoDB" id="413520at2759"/>
<dbReference type="GO" id="GO:0005634">
    <property type="term" value="C:nucleus"/>
    <property type="evidence" value="ECO:0007669"/>
    <property type="project" value="UniProtKB-SubCell"/>
</dbReference>
<dbReference type="EC" id="2.1.1.60" evidence="3"/>
<dbReference type="Gene3D" id="3.40.50.150">
    <property type="entry name" value="Vaccinia Virus protein VP39"/>
    <property type="match status" value="1"/>
</dbReference>
<keyword evidence="5" id="KW-0963">Cytoplasm</keyword>
<keyword evidence="6" id="KW-0489">Methyltransferase</keyword>
<dbReference type="CDD" id="cd02440">
    <property type="entry name" value="AdoMet_MTases"/>
    <property type="match status" value="1"/>
</dbReference>
<reference evidence="10" key="1">
    <citation type="submission" date="2025-08" db="UniProtKB">
        <authorList>
            <consortium name="RefSeq"/>
        </authorList>
    </citation>
    <scope>IDENTIFICATION</scope>
</reference>
<evidence type="ECO:0000256" key="2">
    <source>
        <dbReference type="ARBA" id="ARBA00004496"/>
    </source>
</evidence>
<evidence type="ECO:0000256" key="3">
    <source>
        <dbReference type="ARBA" id="ARBA00011914"/>
    </source>
</evidence>
<dbReference type="GO" id="GO:0032259">
    <property type="term" value="P:methylation"/>
    <property type="evidence" value="ECO:0007669"/>
    <property type="project" value="UniProtKB-KW"/>
</dbReference>
<dbReference type="Proteomes" id="UP000189703">
    <property type="component" value="Unplaced"/>
</dbReference>
<accession>A0A1U8AUE6</accession>
<name>A0A1U8AUE6_NELNU</name>
<evidence type="ECO:0000256" key="5">
    <source>
        <dbReference type="ARBA" id="ARBA00022490"/>
    </source>
</evidence>
<evidence type="ECO:0000256" key="6">
    <source>
        <dbReference type="ARBA" id="ARBA00022603"/>
    </source>
</evidence>
<proteinExistence type="predicted"/>
<dbReference type="OMA" id="WYYLAPQ"/>
<dbReference type="InterPro" id="IPR025800">
    <property type="entry name" value="CaM-Lys-N-MeTrfase"/>
</dbReference>
<dbReference type="Pfam" id="PF10294">
    <property type="entry name" value="Methyltransf_16"/>
    <property type="match status" value="1"/>
</dbReference>
<evidence type="ECO:0000256" key="4">
    <source>
        <dbReference type="ARBA" id="ARBA00020594"/>
    </source>
</evidence>
<dbReference type="GO" id="GO:0005737">
    <property type="term" value="C:cytoplasm"/>
    <property type="evidence" value="ECO:0007669"/>
    <property type="project" value="UniProtKB-SubCell"/>
</dbReference>
<keyword evidence="7" id="KW-0808">Transferase</keyword>
<protein>
    <recommendedName>
        <fullName evidence="4">Calmodulin-lysine N-methyltransferase</fullName>
        <ecNumber evidence="3">2.1.1.60</ecNumber>
    </recommendedName>
</protein>
<dbReference type="STRING" id="4432.A0A1U8AUE6"/>
<comment type="subcellular location">
    <subcellularLocation>
        <location evidence="2">Cytoplasm</location>
    </subcellularLocation>
    <subcellularLocation>
        <location evidence="1">Nucleus</location>
    </subcellularLocation>
</comment>
<dbReference type="SUPFAM" id="SSF53335">
    <property type="entry name" value="S-adenosyl-L-methionine-dependent methyltransferases"/>
    <property type="match status" value="1"/>
</dbReference>
<dbReference type="InterPro" id="IPR029063">
    <property type="entry name" value="SAM-dependent_MTases_sf"/>
</dbReference>
<dbReference type="FunCoup" id="A0A1U8AUE6">
    <property type="interactions" value="2000"/>
</dbReference>
<dbReference type="GeneID" id="104604224"/>
<dbReference type="KEGG" id="nnu:104604224"/>
<evidence type="ECO:0000313" key="9">
    <source>
        <dbReference type="Proteomes" id="UP000189703"/>
    </source>
</evidence>
<keyword evidence="8" id="KW-0539">Nucleus</keyword>
<evidence type="ECO:0000256" key="7">
    <source>
        <dbReference type="ARBA" id="ARBA00022679"/>
    </source>
</evidence>